<dbReference type="KEGG" id="sfa:Sfla_0153"/>
<dbReference type="InterPro" id="IPR007197">
    <property type="entry name" value="rSAM"/>
</dbReference>
<dbReference type="Gene3D" id="3.40.50.280">
    <property type="entry name" value="Cobalamin-binding domain"/>
    <property type="match status" value="1"/>
</dbReference>
<dbReference type="SFLD" id="SFLDS00029">
    <property type="entry name" value="Radical_SAM"/>
    <property type="match status" value="1"/>
</dbReference>
<gene>
    <name evidence="10" type="ordered locus">Sfla_0153</name>
</gene>
<dbReference type="Proteomes" id="UP000002066">
    <property type="component" value="Chromosome"/>
</dbReference>
<dbReference type="SUPFAM" id="SSF102114">
    <property type="entry name" value="Radical SAM enzymes"/>
    <property type="match status" value="1"/>
</dbReference>
<dbReference type="InterPro" id="IPR006638">
    <property type="entry name" value="Elp3/MiaA/NifB-like_rSAM"/>
</dbReference>
<evidence type="ECO:0000256" key="7">
    <source>
        <dbReference type="ARBA" id="ARBA00023014"/>
    </source>
</evidence>
<evidence type="ECO:0000259" key="9">
    <source>
        <dbReference type="PROSITE" id="PS51918"/>
    </source>
</evidence>
<sequence length="482" mass="53670">MQVLLVNARRSSYSGESISAPQLGLLSLAATLREGTFHDTKGTDVRFIDDQLFVLQRPLATPNEFLRGHHPDIVGIQVLTSSLKNGIKLGAESRRHHPNALVVYGGVGATPLARKLVEDGSADVVVKGEGEVTFSHLVHEYGNNGRKNLRKVRGIVFRDDDGTVVETPAAPQVMRLDKLPKPARDLADMQLYNQISRGRSGNLVTSRGCSYACAYCYSKHQWGVGQRRHSADRVIEEIRELVEVHGFDRIRIEDDDFVEDVPRMQELCRSIEKSGLQGKFEWEAKARPDLIDDDMARMLRDSGCFRLLVGVETLDWSLLKRLGRPVKVDVTERALSSLSKAGIGVQATLILGIPGETDEAMRSTITWLQSRLGDNRHDIVSPCFFVPFHHEVEKDMAKRVDFTLETDDSDCFTGHIPVTSSDAASIDELWKLYDDMTPTRRDGKYKRIAYLADLSTVQTRLGLLDGGAPQTKEPAALVPEVQ</sequence>
<dbReference type="InterPro" id="IPR023404">
    <property type="entry name" value="rSAM_horseshoe"/>
</dbReference>
<dbReference type="InterPro" id="IPR006158">
    <property type="entry name" value="Cobalamin-bd"/>
</dbReference>
<dbReference type="GO" id="GO:0051539">
    <property type="term" value="F:4 iron, 4 sulfur cluster binding"/>
    <property type="evidence" value="ECO:0007669"/>
    <property type="project" value="UniProtKB-KW"/>
</dbReference>
<feature type="domain" description="Radical SAM core" evidence="9">
    <location>
        <begin position="195"/>
        <end position="427"/>
    </location>
</feature>
<dbReference type="PANTHER" id="PTHR43409:SF7">
    <property type="entry name" value="BLL1977 PROTEIN"/>
    <property type="match status" value="1"/>
</dbReference>
<dbReference type="GO" id="GO:0003824">
    <property type="term" value="F:catalytic activity"/>
    <property type="evidence" value="ECO:0007669"/>
    <property type="project" value="InterPro"/>
</dbReference>
<dbReference type="EMBL" id="CP002475">
    <property type="protein sequence ID" value="ADW01621.1"/>
    <property type="molecule type" value="Genomic_DNA"/>
</dbReference>
<proteinExistence type="predicted"/>
<keyword evidence="3" id="KW-0808">Transferase</keyword>
<dbReference type="AlphaFoldDB" id="A0A8D3WC11"/>
<dbReference type="PROSITE" id="PS51332">
    <property type="entry name" value="B12_BINDING"/>
    <property type="match status" value="1"/>
</dbReference>
<evidence type="ECO:0000256" key="4">
    <source>
        <dbReference type="ARBA" id="ARBA00022691"/>
    </source>
</evidence>
<evidence type="ECO:0000313" key="11">
    <source>
        <dbReference type="Proteomes" id="UP000002066"/>
    </source>
</evidence>
<keyword evidence="7" id="KW-0411">Iron-sulfur</keyword>
<organism evidence="10 11">
    <name type="scientific">Streptomyces pratensis (strain ATCC 33331 / IAF-45CD)</name>
    <dbReference type="NCBI Taxonomy" id="591167"/>
    <lineage>
        <taxon>Bacteria</taxon>
        <taxon>Bacillati</taxon>
        <taxon>Actinomycetota</taxon>
        <taxon>Actinomycetes</taxon>
        <taxon>Kitasatosporales</taxon>
        <taxon>Streptomycetaceae</taxon>
        <taxon>Streptomyces</taxon>
    </lineage>
</organism>
<evidence type="ECO:0000256" key="5">
    <source>
        <dbReference type="ARBA" id="ARBA00022723"/>
    </source>
</evidence>
<keyword evidence="5" id="KW-0479">Metal-binding</keyword>
<dbReference type="Pfam" id="PF04055">
    <property type="entry name" value="Radical_SAM"/>
    <property type="match status" value="1"/>
</dbReference>
<dbReference type="CDD" id="cd02068">
    <property type="entry name" value="radical_SAM_B12_BD"/>
    <property type="match status" value="1"/>
</dbReference>
<dbReference type="InterPro" id="IPR058240">
    <property type="entry name" value="rSAM_sf"/>
</dbReference>
<dbReference type="InterPro" id="IPR034466">
    <property type="entry name" value="Methyltransferase_Class_B"/>
</dbReference>
<dbReference type="PANTHER" id="PTHR43409">
    <property type="entry name" value="ANAEROBIC MAGNESIUM-PROTOPORPHYRIN IX MONOMETHYL ESTER CYCLASE-RELATED"/>
    <property type="match status" value="1"/>
</dbReference>
<dbReference type="Gene3D" id="3.80.30.20">
    <property type="entry name" value="tm_1862 like domain"/>
    <property type="match status" value="1"/>
</dbReference>
<keyword evidence="4" id="KW-0949">S-adenosyl-L-methionine</keyword>
<dbReference type="GO" id="GO:0005829">
    <property type="term" value="C:cytosol"/>
    <property type="evidence" value="ECO:0007669"/>
    <property type="project" value="TreeGrafter"/>
</dbReference>
<evidence type="ECO:0000256" key="3">
    <source>
        <dbReference type="ARBA" id="ARBA00022679"/>
    </source>
</evidence>
<keyword evidence="2" id="KW-0489">Methyltransferase</keyword>
<evidence type="ECO:0000313" key="10">
    <source>
        <dbReference type="EMBL" id="ADW01621.1"/>
    </source>
</evidence>
<protein>
    <submittedName>
        <fullName evidence="10">Radical SAM domain protein</fullName>
    </submittedName>
</protein>
<dbReference type="GO" id="GO:0031419">
    <property type="term" value="F:cobalamin binding"/>
    <property type="evidence" value="ECO:0007669"/>
    <property type="project" value="InterPro"/>
</dbReference>
<dbReference type="SMART" id="SM00729">
    <property type="entry name" value="Elp3"/>
    <property type="match status" value="1"/>
</dbReference>
<evidence type="ECO:0000256" key="6">
    <source>
        <dbReference type="ARBA" id="ARBA00023004"/>
    </source>
</evidence>
<keyword evidence="6" id="KW-0408">Iron</keyword>
<evidence type="ECO:0000259" key="8">
    <source>
        <dbReference type="PROSITE" id="PS51332"/>
    </source>
</evidence>
<dbReference type="SFLD" id="SFLDF00402">
    <property type="entry name" value="carbapenem_intermediate_methyl"/>
    <property type="match status" value="1"/>
</dbReference>
<accession>A0A8D3WC11</accession>
<comment type="cofactor">
    <cofactor evidence="1">
        <name>[4Fe-4S] cluster</name>
        <dbReference type="ChEBI" id="CHEBI:49883"/>
    </cofactor>
</comment>
<name>A0A8D3WC11_STRFA</name>
<dbReference type="SFLD" id="SFLDG01082">
    <property type="entry name" value="B12-binding_domain_containing"/>
    <property type="match status" value="1"/>
</dbReference>
<dbReference type="Pfam" id="PF02310">
    <property type="entry name" value="B12-binding"/>
    <property type="match status" value="1"/>
</dbReference>
<feature type="domain" description="B12-binding" evidence="8">
    <location>
        <begin position="8"/>
        <end position="148"/>
    </location>
</feature>
<dbReference type="PROSITE" id="PS51918">
    <property type="entry name" value="RADICAL_SAM"/>
    <property type="match status" value="1"/>
</dbReference>
<dbReference type="OrthoDB" id="5298546at2"/>
<evidence type="ECO:0000256" key="1">
    <source>
        <dbReference type="ARBA" id="ARBA00001966"/>
    </source>
</evidence>
<dbReference type="GO" id="GO:0046872">
    <property type="term" value="F:metal ion binding"/>
    <property type="evidence" value="ECO:0007669"/>
    <property type="project" value="UniProtKB-KW"/>
</dbReference>
<dbReference type="SFLD" id="SFLDG01123">
    <property type="entry name" value="methyltransferase_(Class_B)"/>
    <property type="match status" value="1"/>
</dbReference>
<reference evidence="10 11" key="1">
    <citation type="submission" date="2011-01" db="EMBL/GenBank/DDBJ databases">
        <title>Complete sequence of chromosome of Streptomyces flavogriseus ATCC 33331.</title>
        <authorList>
            <consortium name="US DOE Joint Genome Institute"/>
            <person name="Lucas S."/>
            <person name="Copeland A."/>
            <person name="Lapidus A."/>
            <person name="Cheng J.-F."/>
            <person name="Goodwin L."/>
            <person name="Pitluck S."/>
            <person name="Davenport K."/>
            <person name="Detter J.C."/>
            <person name="Han C."/>
            <person name="Tapia R."/>
            <person name="Land M."/>
            <person name="Hauser L."/>
            <person name="Kyrpides N."/>
            <person name="Ivanova N."/>
            <person name="Ovchinnikova G."/>
            <person name="Pagani I."/>
            <person name="Brumm P."/>
            <person name="Mead D."/>
            <person name="Woyke T."/>
        </authorList>
    </citation>
    <scope>NUCLEOTIDE SEQUENCE [LARGE SCALE GENOMIC DNA]</scope>
    <source>
        <strain evidence="11">ATCC 33331 / IAF-45CD</strain>
    </source>
</reference>
<evidence type="ECO:0000256" key="2">
    <source>
        <dbReference type="ARBA" id="ARBA00022603"/>
    </source>
</evidence>
<dbReference type="InterPro" id="IPR033975">
    <property type="entry name" value="ThnP-like"/>
</dbReference>
<dbReference type="InterPro" id="IPR051198">
    <property type="entry name" value="BchE-like"/>
</dbReference>
<dbReference type="CDD" id="cd01335">
    <property type="entry name" value="Radical_SAM"/>
    <property type="match status" value="1"/>
</dbReference>